<feature type="region of interest" description="Disordered" evidence="1">
    <location>
        <begin position="90"/>
        <end position="166"/>
    </location>
</feature>
<gene>
    <name evidence="2" type="ORF">FPAR1323_LOCUS5586</name>
</gene>
<reference evidence="2" key="1">
    <citation type="submission" date="2021-01" db="EMBL/GenBank/DDBJ databases">
        <authorList>
            <person name="Corre E."/>
            <person name="Pelletier E."/>
            <person name="Niang G."/>
            <person name="Scheremetjew M."/>
            <person name="Finn R."/>
            <person name="Kale V."/>
            <person name="Holt S."/>
            <person name="Cochrane G."/>
            <person name="Meng A."/>
            <person name="Brown T."/>
            <person name="Cohen L."/>
        </authorList>
    </citation>
    <scope>NUCLEOTIDE SEQUENCE</scope>
    <source>
        <strain evidence="2">RCC1693</strain>
    </source>
</reference>
<proteinExistence type="predicted"/>
<sequence length="217" mass="22188">MIIAAAAPMGRSVSVGCSLSRASSCHGCIIKRVFELCVVARFVAKWDCCVRSCGASVAIQSRQLRSPSRLEARAGTTRCDGLLGSAGGGGASGVRGEDGSGGCASGDGDGGDGGDGGGGGGGGGGDTVNDGSVSQWRWRKRRRREHAAAAAGATAAATTDDNNRSPLSAGHTWFPFSCGGHERTRAHDCASRRETAWSPCTVKWRQWTRTPADACLG</sequence>
<evidence type="ECO:0000256" key="1">
    <source>
        <dbReference type="SAM" id="MobiDB-lite"/>
    </source>
</evidence>
<dbReference type="AlphaFoldDB" id="A0A7S2BQ99"/>
<dbReference type="EMBL" id="HBGT01010283">
    <property type="protein sequence ID" value="CAD9403577.1"/>
    <property type="molecule type" value="Transcribed_RNA"/>
</dbReference>
<name>A0A7S2BQ99_9STRA</name>
<evidence type="ECO:0000313" key="2">
    <source>
        <dbReference type="EMBL" id="CAD9403577.1"/>
    </source>
</evidence>
<protein>
    <submittedName>
        <fullName evidence="2">Uncharacterized protein</fullName>
    </submittedName>
</protein>
<accession>A0A7S2BQ99</accession>
<feature type="compositionally biased region" description="Gly residues" evidence="1">
    <location>
        <begin position="90"/>
        <end position="126"/>
    </location>
</feature>
<organism evidence="2">
    <name type="scientific">Florenciella parvula</name>
    <dbReference type="NCBI Taxonomy" id="236787"/>
    <lineage>
        <taxon>Eukaryota</taxon>
        <taxon>Sar</taxon>
        <taxon>Stramenopiles</taxon>
        <taxon>Ochrophyta</taxon>
        <taxon>Dictyochophyceae</taxon>
        <taxon>Florenciellales</taxon>
        <taxon>Florenciella</taxon>
    </lineage>
</organism>
<feature type="compositionally biased region" description="Low complexity" evidence="1">
    <location>
        <begin position="148"/>
        <end position="159"/>
    </location>
</feature>